<dbReference type="PANTHER" id="PTHR43575">
    <property type="entry name" value="PROTEIN ABCI7, CHLOROPLASTIC"/>
    <property type="match status" value="1"/>
</dbReference>
<gene>
    <name evidence="2" type="ORF">COW24_03195</name>
</gene>
<name>A0A2M7H3Y2_9BACT</name>
<dbReference type="PANTHER" id="PTHR43575:SF1">
    <property type="entry name" value="PROTEIN ABCI7, CHLOROPLASTIC"/>
    <property type="match status" value="1"/>
</dbReference>
<reference evidence="2 3" key="1">
    <citation type="submission" date="2017-09" db="EMBL/GenBank/DDBJ databases">
        <title>Depth-based differentiation of microbial function through sediment-hosted aquifers and enrichment of novel symbionts in the deep terrestrial subsurface.</title>
        <authorList>
            <person name="Probst A.J."/>
            <person name="Ladd B."/>
            <person name="Jarett J.K."/>
            <person name="Geller-Mcgrath D.E."/>
            <person name="Sieber C.M."/>
            <person name="Emerson J.B."/>
            <person name="Anantharaman K."/>
            <person name="Thomas B.C."/>
            <person name="Malmstrom R."/>
            <person name="Stieglmeier M."/>
            <person name="Klingl A."/>
            <person name="Woyke T."/>
            <person name="Ryan C.M."/>
            <person name="Banfield J.F."/>
        </authorList>
    </citation>
    <scope>NUCLEOTIDE SEQUENCE [LARGE SCALE GENOMIC DNA]</scope>
    <source>
        <strain evidence="2">CG15_BIG_FIL_POST_REV_8_21_14_020_45_12</strain>
    </source>
</reference>
<organism evidence="2 3">
    <name type="scientific">Candidatus Kerfeldbacteria bacterium CG15_BIG_FIL_POST_REV_8_21_14_020_45_12</name>
    <dbReference type="NCBI Taxonomy" id="2014247"/>
    <lineage>
        <taxon>Bacteria</taxon>
        <taxon>Candidatus Kerfeldiibacteriota</taxon>
    </lineage>
</organism>
<proteinExistence type="predicted"/>
<evidence type="ECO:0000313" key="3">
    <source>
        <dbReference type="Proteomes" id="UP000230292"/>
    </source>
</evidence>
<evidence type="ECO:0000259" key="1">
    <source>
        <dbReference type="Pfam" id="PF01458"/>
    </source>
</evidence>
<dbReference type="EMBL" id="PFGC01000037">
    <property type="protein sequence ID" value="PIW36938.1"/>
    <property type="molecule type" value="Genomic_DNA"/>
</dbReference>
<comment type="caution">
    <text evidence="2">The sequence shown here is derived from an EMBL/GenBank/DDBJ whole genome shotgun (WGS) entry which is preliminary data.</text>
</comment>
<dbReference type="GO" id="GO:0016226">
    <property type="term" value="P:iron-sulfur cluster assembly"/>
    <property type="evidence" value="ECO:0007669"/>
    <property type="project" value="InterPro"/>
</dbReference>
<evidence type="ECO:0000313" key="2">
    <source>
        <dbReference type="EMBL" id="PIW36938.1"/>
    </source>
</evidence>
<dbReference type="Proteomes" id="UP000230292">
    <property type="component" value="Unassembled WGS sequence"/>
</dbReference>
<dbReference type="AlphaFoldDB" id="A0A2M7H3Y2"/>
<dbReference type="Pfam" id="PF01458">
    <property type="entry name" value="SUFBD_core"/>
    <property type="match status" value="1"/>
</dbReference>
<dbReference type="SUPFAM" id="SSF101960">
    <property type="entry name" value="Stabilizer of iron transporter SufD"/>
    <property type="match status" value="1"/>
</dbReference>
<sequence length="276" mass="30377">MNITIDKTTDGVSILIPEGYDSKTYLTLPDIGPDQSWTATVGKNSRAILCERDIRSSKIIVETGAQLDLISLQVTEHASDQAVSKQIILHDNAVVRLFTGLFDSANVTMVGQLEGNHTAYENHVMYFATDKQNMKMELNAEHIGKNTMSRTLVRGVAVDSGHADFAGSINIHQTGSQTDGHLAHEGLLMSKKAQINSLPGLQIDTDDVKASHSSAVHYIRPEQLFYLQSRGIDDASARKMIVAGFLEEMLATVREPELLSEIHQMVQNKQNGISYE</sequence>
<dbReference type="InterPro" id="IPR000825">
    <property type="entry name" value="SUF_FeS_clus_asmbl_SufBD_core"/>
</dbReference>
<accession>A0A2M7H3Y2</accession>
<dbReference type="InterPro" id="IPR037284">
    <property type="entry name" value="SUF_FeS_clus_asmbl_SufBD_sf"/>
</dbReference>
<protein>
    <recommendedName>
        <fullName evidence="1">SUF system FeS cluster assembly SufBD core domain-containing protein</fullName>
    </recommendedName>
</protein>
<dbReference type="InterPro" id="IPR055346">
    <property type="entry name" value="Fe-S_cluster_assembly_SufBD"/>
</dbReference>
<feature type="domain" description="SUF system FeS cluster assembly SufBD core" evidence="1">
    <location>
        <begin position="57"/>
        <end position="245"/>
    </location>
</feature>